<evidence type="ECO:0000256" key="1">
    <source>
        <dbReference type="SAM" id="MobiDB-lite"/>
    </source>
</evidence>
<feature type="domain" description="OTU" evidence="2">
    <location>
        <begin position="128"/>
        <end position="259"/>
    </location>
</feature>
<dbReference type="PROSITE" id="PS50802">
    <property type="entry name" value="OTU"/>
    <property type="match status" value="1"/>
</dbReference>
<accession>A0A813AZ69</accession>
<dbReference type="Gene3D" id="3.90.70.80">
    <property type="match status" value="1"/>
</dbReference>
<dbReference type="InterPro" id="IPR038765">
    <property type="entry name" value="Papain-like_cys_pep_sf"/>
</dbReference>
<feature type="region of interest" description="Disordered" evidence="1">
    <location>
        <begin position="297"/>
        <end position="326"/>
    </location>
</feature>
<evidence type="ECO:0000313" key="4">
    <source>
        <dbReference type="Proteomes" id="UP000601435"/>
    </source>
</evidence>
<evidence type="ECO:0000313" key="3">
    <source>
        <dbReference type="EMBL" id="CAE7880987.1"/>
    </source>
</evidence>
<gene>
    <name evidence="3" type="ORF">SNEC2469_LOCUS28930</name>
</gene>
<dbReference type="InterPro" id="IPR003323">
    <property type="entry name" value="OTU_dom"/>
</dbReference>
<sequence length="355" mass="39523">MGRRQFGHRTETTAENQVRSWRVPGVPRHWDAEVVKEVLMEAGFTQVAITSRMVRKGTATWFVRAAGKEDLASISVCEGKENIEIFILPVQAWLSGAAQEAMETDETGKEVPAGKKAKLELRAVPPGVTLKTMPRDGNCLAHALGQGLTYLKQDVKQRPARLVRAELHAYMVRFAGFWDGRNTSDEEGKLATFEEYLQEMAGDSRYLGCLELTAASRAFDLTLIVVPVAAEDPPTMHGSGSRTLALWYHGDHYDLLLPEDRAKGYRQVCMGPAARCAEEPGTTEVAEAEDLDDLLEEEIPEAPPRPSRRRNNGQAEHTRKNHADVADRFGKAEARIAMVPWSPECIWKCRVEGWA</sequence>
<evidence type="ECO:0000259" key="2">
    <source>
        <dbReference type="PROSITE" id="PS50802"/>
    </source>
</evidence>
<dbReference type="Proteomes" id="UP000601435">
    <property type="component" value="Unassembled WGS sequence"/>
</dbReference>
<protein>
    <recommendedName>
        <fullName evidence="2">OTU domain-containing protein</fullName>
    </recommendedName>
</protein>
<dbReference type="EMBL" id="CAJNJA010063924">
    <property type="protein sequence ID" value="CAE7880987.1"/>
    <property type="molecule type" value="Genomic_DNA"/>
</dbReference>
<keyword evidence="4" id="KW-1185">Reference proteome</keyword>
<dbReference type="OrthoDB" id="433541at2759"/>
<dbReference type="CDD" id="cd22744">
    <property type="entry name" value="OTU"/>
    <property type="match status" value="1"/>
</dbReference>
<name>A0A813AZ69_9DINO</name>
<dbReference type="SUPFAM" id="SSF54001">
    <property type="entry name" value="Cysteine proteinases"/>
    <property type="match status" value="1"/>
</dbReference>
<dbReference type="AlphaFoldDB" id="A0A813AZ69"/>
<reference evidence="3" key="1">
    <citation type="submission" date="2021-02" db="EMBL/GenBank/DDBJ databases">
        <authorList>
            <person name="Dougan E. K."/>
            <person name="Rhodes N."/>
            <person name="Thang M."/>
            <person name="Chan C."/>
        </authorList>
    </citation>
    <scope>NUCLEOTIDE SEQUENCE</scope>
</reference>
<organism evidence="3 4">
    <name type="scientific">Symbiodinium necroappetens</name>
    <dbReference type="NCBI Taxonomy" id="1628268"/>
    <lineage>
        <taxon>Eukaryota</taxon>
        <taxon>Sar</taxon>
        <taxon>Alveolata</taxon>
        <taxon>Dinophyceae</taxon>
        <taxon>Suessiales</taxon>
        <taxon>Symbiodiniaceae</taxon>
        <taxon>Symbiodinium</taxon>
    </lineage>
</organism>
<comment type="caution">
    <text evidence="3">The sequence shown here is derived from an EMBL/GenBank/DDBJ whole genome shotgun (WGS) entry which is preliminary data.</text>
</comment>
<dbReference type="Pfam" id="PF02338">
    <property type="entry name" value="OTU"/>
    <property type="match status" value="1"/>
</dbReference>
<proteinExistence type="predicted"/>
<feature type="compositionally biased region" description="Basic and acidic residues" evidence="1">
    <location>
        <begin position="316"/>
        <end position="326"/>
    </location>
</feature>